<evidence type="ECO:0000259" key="2">
    <source>
        <dbReference type="Pfam" id="PF14748"/>
    </source>
</evidence>
<gene>
    <name evidence="3" type="ORF">OM33_21060</name>
</gene>
<dbReference type="InterPro" id="IPR008927">
    <property type="entry name" value="6-PGluconate_DH-like_C_sf"/>
</dbReference>
<evidence type="ECO:0000313" key="3">
    <source>
        <dbReference type="EMBL" id="AIY67509.1"/>
    </source>
</evidence>
<dbReference type="EMBL" id="CP009889">
    <property type="protein sequence ID" value="AIY67509.1"/>
    <property type="molecule type" value="Genomic_DNA"/>
</dbReference>
<sequence>MRNETGQDHFTVVTQNKPDYEFSILVEQLVNSGVKSGLTDEMATQLAYQTVLGAAHFLPFEIGESVDLALSIKLQMFIKEYLDAHCSIQSE</sequence>
<name>A0A0A7ELK2_9GAMM</name>
<dbReference type="STRING" id="1348114.OM33_21060"/>
<dbReference type="InterPro" id="IPR029036">
    <property type="entry name" value="P5CR_dimer"/>
</dbReference>
<dbReference type="OrthoDB" id="9805754at2"/>
<dbReference type="HOGENOM" id="CLU_2424711_0_0_6"/>
<evidence type="ECO:0000256" key="1">
    <source>
        <dbReference type="ARBA" id="ARBA00023002"/>
    </source>
</evidence>
<keyword evidence="4" id="KW-1185">Reference proteome</keyword>
<organism evidence="3 4">
    <name type="scientific">Pseudoalteromonas piratica</name>
    <dbReference type="NCBI Taxonomy" id="1348114"/>
    <lineage>
        <taxon>Bacteria</taxon>
        <taxon>Pseudomonadati</taxon>
        <taxon>Pseudomonadota</taxon>
        <taxon>Gammaproteobacteria</taxon>
        <taxon>Alteromonadales</taxon>
        <taxon>Pseudoalteromonadaceae</taxon>
        <taxon>Pseudoalteromonas</taxon>
    </lineage>
</organism>
<proteinExistence type="predicted"/>
<dbReference type="SUPFAM" id="SSF48179">
    <property type="entry name" value="6-phosphogluconate dehydrogenase C-terminal domain-like"/>
    <property type="match status" value="1"/>
</dbReference>
<dbReference type="Pfam" id="PF14748">
    <property type="entry name" value="P5CR_dimer"/>
    <property type="match status" value="1"/>
</dbReference>
<feature type="domain" description="Pyrroline-5-carboxylate reductase dimerisation" evidence="2">
    <location>
        <begin position="10"/>
        <end position="58"/>
    </location>
</feature>
<dbReference type="GO" id="GO:0016491">
    <property type="term" value="F:oxidoreductase activity"/>
    <property type="evidence" value="ECO:0007669"/>
    <property type="project" value="UniProtKB-KW"/>
</dbReference>
<protein>
    <recommendedName>
        <fullName evidence="2">Pyrroline-5-carboxylate reductase dimerisation domain-containing protein</fullName>
    </recommendedName>
</protein>
<keyword evidence="1" id="KW-0560">Oxidoreductase</keyword>
<dbReference type="Gene3D" id="1.10.3730.10">
    <property type="entry name" value="ProC C-terminal domain-like"/>
    <property type="match status" value="1"/>
</dbReference>
<accession>A0A0A7ELK2</accession>
<dbReference type="KEGG" id="pseo:OM33_21060"/>
<reference evidence="3 4" key="1">
    <citation type="submission" date="2014-11" db="EMBL/GenBank/DDBJ databases">
        <title>Complete Genome Sequence of Pseudoalteromonas sp. Strain OCN003 Isolated from Kaneohe Bay, Oahu, Hawaii.</title>
        <authorList>
            <person name="Beurmann S."/>
            <person name="Videau P."/>
            <person name="Ushijima B."/>
            <person name="Smith A.M."/>
            <person name="Aeby G.S."/>
            <person name="Callahan S.M."/>
            <person name="Belcaid M."/>
        </authorList>
    </citation>
    <scope>NUCLEOTIDE SEQUENCE [LARGE SCALE GENOMIC DNA]</scope>
    <source>
        <strain evidence="3 4">OCN003</strain>
    </source>
</reference>
<dbReference type="Proteomes" id="UP000030341">
    <property type="component" value="Chromosome 2"/>
</dbReference>
<dbReference type="AlphaFoldDB" id="A0A0A7ELK2"/>
<evidence type="ECO:0000313" key="4">
    <source>
        <dbReference type="Proteomes" id="UP000030341"/>
    </source>
</evidence>
<dbReference type="RefSeq" id="WP_040136562.1">
    <property type="nucleotide sequence ID" value="NZ_CP009889.1"/>
</dbReference>